<evidence type="ECO:0000256" key="1">
    <source>
        <dbReference type="SAM" id="MobiDB-lite"/>
    </source>
</evidence>
<comment type="caution">
    <text evidence="2">The sequence shown here is derived from an EMBL/GenBank/DDBJ whole genome shotgun (WGS) entry which is preliminary data.</text>
</comment>
<name>A0AAN7APL2_9PEZI</name>
<accession>A0AAN7APL2</accession>
<dbReference type="Proteomes" id="UP001303160">
    <property type="component" value="Unassembled WGS sequence"/>
</dbReference>
<evidence type="ECO:0000313" key="3">
    <source>
        <dbReference type="Proteomes" id="UP001303160"/>
    </source>
</evidence>
<dbReference type="EMBL" id="MU864060">
    <property type="protein sequence ID" value="KAK4194454.1"/>
    <property type="molecule type" value="Genomic_DNA"/>
</dbReference>
<feature type="compositionally biased region" description="Basic and acidic residues" evidence="1">
    <location>
        <begin position="9"/>
        <end position="22"/>
    </location>
</feature>
<reference evidence="2" key="2">
    <citation type="submission" date="2023-05" db="EMBL/GenBank/DDBJ databases">
        <authorList>
            <consortium name="Lawrence Berkeley National Laboratory"/>
            <person name="Steindorff A."/>
            <person name="Hensen N."/>
            <person name="Bonometti L."/>
            <person name="Westerberg I."/>
            <person name="Brannstrom I.O."/>
            <person name="Guillou S."/>
            <person name="Cros-Aarteil S."/>
            <person name="Calhoun S."/>
            <person name="Haridas S."/>
            <person name="Kuo A."/>
            <person name="Mondo S."/>
            <person name="Pangilinan J."/>
            <person name="Riley R."/>
            <person name="Labutti K."/>
            <person name="Andreopoulos B."/>
            <person name="Lipzen A."/>
            <person name="Chen C."/>
            <person name="Yanf M."/>
            <person name="Daum C."/>
            <person name="Ng V."/>
            <person name="Clum A."/>
            <person name="Ohm R."/>
            <person name="Martin F."/>
            <person name="Silar P."/>
            <person name="Natvig D."/>
            <person name="Lalanne C."/>
            <person name="Gautier V."/>
            <person name="Ament-Velasquez S.L."/>
            <person name="Kruys A."/>
            <person name="Hutchinson M.I."/>
            <person name="Powell A.J."/>
            <person name="Barry K."/>
            <person name="Miller A.N."/>
            <person name="Grigoriev I.V."/>
            <person name="Debuchy R."/>
            <person name="Gladieux P."/>
            <person name="Thoren M.H."/>
            <person name="Johannesson H."/>
        </authorList>
    </citation>
    <scope>NUCLEOTIDE SEQUENCE</scope>
    <source>
        <strain evidence="2">CBS 315.58</strain>
    </source>
</reference>
<dbReference type="AlphaFoldDB" id="A0AAN7APL2"/>
<keyword evidence="3" id="KW-1185">Reference proteome</keyword>
<protein>
    <submittedName>
        <fullName evidence="2">Uncharacterized protein</fullName>
    </submittedName>
</protein>
<feature type="region of interest" description="Disordered" evidence="1">
    <location>
        <begin position="1"/>
        <end position="128"/>
    </location>
</feature>
<sequence>MAANSPSAHLREDPSPIKDPVPRDSNTSTRILPASAGVPTDPPAPPGTLPPRHPSLPPKPVGPFQPAGPERRQSSMDVGLPPSPYCQIPAVESHPSTTTVRTPDNSGSKEPCGSAEGQSHSAQGDDHSTSAIQRHVDAGLEARRAEAHVSTAHDFQLNLFCDASMSHDRHAGAVGSYAYTFKKYRPGTNEHGEWVAVAWPVDVVVGPDESESVAIVDTVHAAKHELEHIMGSRQISPSNKP</sequence>
<feature type="compositionally biased region" description="Polar residues" evidence="1">
    <location>
        <begin position="94"/>
        <end position="108"/>
    </location>
</feature>
<feature type="compositionally biased region" description="Pro residues" evidence="1">
    <location>
        <begin position="40"/>
        <end position="63"/>
    </location>
</feature>
<evidence type="ECO:0000313" key="2">
    <source>
        <dbReference type="EMBL" id="KAK4194454.1"/>
    </source>
</evidence>
<proteinExistence type="predicted"/>
<reference evidence="2" key="1">
    <citation type="journal article" date="2023" name="Mol. Phylogenet. Evol.">
        <title>Genome-scale phylogeny and comparative genomics of the fungal order Sordariales.</title>
        <authorList>
            <person name="Hensen N."/>
            <person name="Bonometti L."/>
            <person name="Westerberg I."/>
            <person name="Brannstrom I.O."/>
            <person name="Guillou S."/>
            <person name="Cros-Aarteil S."/>
            <person name="Calhoun S."/>
            <person name="Haridas S."/>
            <person name="Kuo A."/>
            <person name="Mondo S."/>
            <person name="Pangilinan J."/>
            <person name="Riley R."/>
            <person name="LaButti K."/>
            <person name="Andreopoulos B."/>
            <person name="Lipzen A."/>
            <person name="Chen C."/>
            <person name="Yan M."/>
            <person name="Daum C."/>
            <person name="Ng V."/>
            <person name="Clum A."/>
            <person name="Steindorff A."/>
            <person name="Ohm R.A."/>
            <person name="Martin F."/>
            <person name="Silar P."/>
            <person name="Natvig D.O."/>
            <person name="Lalanne C."/>
            <person name="Gautier V."/>
            <person name="Ament-Velasquez S.L."/>
            <person name="Kruys A."/>
            <person name="Hutchinson M.I."/>
            <person name="Powell A.J."/>
            <person name="Barry K."/>
            <person name="Miller A.N."/>
            <person name="Grigoriev I.V."/>
            <person name="Debuchy R."/>
            <person name="Gladieux P."/>
            <person name="Hiltunen Thoren M."/>
            <person name="Johannesson H."/>
        </authorList>
    </citation>
    <scope>NUCLEOTIDE SEQUENCE</scope>
    <source>
        <strain evidence="2">CBS 315.58</strain>
    </source>
</reference>
<gene>
    <name evidence="2" type="ORF">QBC40DRAFT_319488</name>
</gene>
<organism evidence="2 3">
    <name type="scientific">Triangularia verruculosa</name>
    <dbReference type="NCBI Taxonomy" id="2587418"/>
    <lineage>
        <taxon>Eukaryota</taxon>
        <taxon>Fungi</taxon>
        <taxon>Dikarya</taxon>
        <taxon>Ascomycota</taxon>
        <taxon>Pezizomycotina</taxon>
        <taxon>Sordariomycetes</taxon>
        <taxon>Sordariomycetidae</taxon>
        <taxon>Sordariales</taxon>
        <taxon>Podosporaceae</taxon>
        <taxon>Triangularia</taxon>
    </lineage>
</organism>